<keyword evidence="11" id="KW-0057">Aromatic amino acid biosynthesis</keyword>
<proteinExistence type="inferred from homology"/>
<evidence type="ECO:0000256" key="9">
    <source>
        <dbReference type="ARBA" id="ARBA00022822"/>
    </source>
</evidence>
<dbReference type="InterPro" id="IPR029058">
    <property type="entry name" value="AB_hydrolase_fold"/>
</dbReference>
<feature type="domain" description="X-Tfes XVIPCD" evidence="18">
    <location>
        <begin position="668"/>
        <end position="767"/>
    </location>
</feature>
<keyword evidence="12" id="KW-0456">Lyase</keyword>
<dbReference type="Pfam" id="PF20410">
    <property type="entry name" value="X-Tfes_XVIPCD"/>
    <property type="match status" value="1"/>
</dbReference>
<dbReference type="InterPro" id="IPR005256">
    <property type="entry name" value="Anth_synth_I_PabB"/>
</dbReference>
<dbReference type="GO" id="GO:0046872">
    <property type="term" value="F:metal ion binding"/>
    <property type="evidence" value="ECO:0007669"/>
    <property type="project" value="UniProtKB-KW"/>
</dbReference>
<sequence>MEFAMNGTDIEARVRALQEQNLLVQQLRESGNDREADRLQETYHAREMSGLAADVYQSAKHEGAPPVGWTRGSSDPDALRAAGINMSDEELRELLQPPQSGFRAEIYIPDKELFGTDAKPVVVYKGSTGKIVDPLAPNGWRESGGEDFLNNGQQGIGMRSDYYDHAMSLATQLNDRIGNSFEIAGHSLGGGMASAASAVTGARATTFNAAGLHPETAARFAKENGLPTFNPQQSVHTYQTTGEVLNDVQNGMQRLSEQQRRGYGVLANEMGMLLKEPAMQKLVGDKLREMMPPGAQTSAAQFIEQLATQPGQEALRNIPVAAGRAELLLEAKTRDAQGNIVNRSQVAAPSQVAELAGPLSTVLHATGYGMRGGRVIGEQVERAGAVGAHVLDRAGDGAEQILRTQGMAIGQVVNMGSTTLQVGTRATTTVIASGRELTGSIEATLHRTQSQASSHGISALSWVAGRIGWDDAADRLAKEAERTRTTGEQRAVHASRQAHADAEGTRAFGERTATAIGHDGQWVAGKLQNGFATAGAHVDHGYDLVASKVKGVTAQAPAAMATVGGISVGVGTAAATHVPTGVLPSDAVKLSNLAQSARLIRNIGPAFGEATARHGMAETVIPSLDSELIRQEAAARKLVEQHQRIQHPEDGRRAGVAAEPAARGPGINDPGHTDYRLFNGAQTGVHALDAAHNRVPNLQSDQLAGALAVQAKREGLESISHVVLSDDHSRAFAVDTPDLNAAHRRHAHVEVAAGMAQPLSASTAQIDAINASREQAQGVSLAQQQFQQQAAEGHTHIPVVREVLSDLDTPLSVYLKLADGPNTYLFESVEGGERFGRYSIIGLPARRVYAFHGHTLTVREHGHVVETREVADPFAEVEALRSAHSVPKLEGLPGFTGGLVGWFGFECIGYIEPRLASPAGRDELGTPDILLLHSDELAVFDNLKGRLYLIVHADPRQPGAFEQAQARLDALTAKLRAPGAGYPAPLTSDVLDESDFVSGFTREGFGDAVQRSKEYIRAGDIFQVVLSQRLSVPFKARPVDVYRALRALNPSPYMYFLDVGDLQVVGSSPEILVRLQDGEVTVRPIAGTRPRGATPELDQALEVELLADPKERAEHLMLIDLGRNDAGRVSKAGTVEVGEQFVIERYSHVMHIVSEVTGQLQPGLSYADVLRATFPAGTVSGAPKIRALEVIRELEPIKRNVYAGSIGYIGWHGDADTAIAIRTAVIKDGRLYVQAGAGIVYDSDPDKEWDETMNKGRALFRAVAQAAKGL</sequence>
<evidence type="ECO:0000259" key="18">
    <source>
        <dbReference type="Pfam" id="PF20410"/>
    </source>
</evidence>
<dbReference type="GO" id="GO:0004049">
    <property type="term" value="F:anthranilate synthase activity"/>
    <property type="evidence" value="ECO:0007669"/>
    <property type="project" value="UniProtKB-EC"/>
</dbReference>
<comment type="catalytic activity">
    <reaction evidence="14">
        <text>chorismate + L-glutamine = anthranilate + pyruvate + L-glutamate + H(+)</text>
        <dbReference type="Rhea" id="RHEA:21732"/>
        <dbReference type="ChEBI" id="CHEBI:15361"/>
        <dbReference type="ChEBI" id="CHEBI:15378"/>
        <dbReference type="ChEBI" id="CHEBI:16567"/>
        <dbReference type="ChEBI" id="CHEBI:29748"/>
        <dbReference type="ChEBI" id="CHEBI:29985"/>
        <dbReference type="ChEBI" id="CHEBI:58359"/>
        <dbReference type="EC" id="4.1.3.27"/>
    </reaction>
</comment>
<evidence type="ECO:0000256" key="3">
    <source>
        <dbReference type="ARBA" id="ARBA00009562"/>
    </source>
</evidence>
<keyword evidence="10" id="KW-0460">Magnesium</keyword>
<comment type="similarity">
    <text evidence="3">Belongs to the anthranilate synthase component I family.</text>
</comment>
<dbReference type="Pfam" id="PF04715">
    <property type="entry name" value="Anth_synt_I_N"/>
    <property type="match status" value="1"/>
</dbReference>
<evidence type="ECO:0000313" key="19">
    <source>
        <dbReference type="EMBL" id="KAJ9619767.1"/>
    </source>
</evidence>
<dbReference type="EC" id="4.1.3.27" evidence="5"/>
<comment type="pathway">
    <text evidence="2">Amino-acid biosynthesis; L-tryptophan biosynthesis; L-tryptophan from chorismate: step 1/5.</text>
</comment>
<dbReference type="InterPro" id="IPR015890">
    <property type="entry name" value="Chorismate_C"/>
</dbReference>
<dbReference type="SUPFAM" id="SSF56322">
    <property type="entry name" value="ADC synthase"/>
    <property type="match status" value="1"/>
</dbReference>
<dbReference type="NCBIfam" id="TIGR00564">
    <property type="entry name" value="trpE_most"/>
    <property type="match status" value="1"/>
</dbReference>
<evidence type="ECO:0000256" key="14">
    <source>
        <dbReference type="ARBA" id="ARBA00047683"/>
    </source>
</evidence>
<dbReference type="Pfam" id="PF00425">
    <property type="entry name" value="Chorismate_bind"/>
    <property type="match status" value="1"/>
</dbReference>
<dbReference type="InterPro" id="IPR046519">
    <property type="entry name" value="X-Tfes_XVIPCD"/>
</dbReference>
<evidence type="ECO:0000256" key="15">
    <source>
        <dbReference type="SAM" id="MobiDB-lite"/>
    </source>
</evidence>
<organism evidence="19">
    <name type="scientific">Knufia peltigerae</name>
    <dbReference type="NCBI Taxonomy" id="1002370"/>
    <lineage>
        <taxon>Eukaryota</taxon>
        <taxon>Fungi</taxon>
        <taxon>Dikarya</taxon>
        <taxon>Ascomycota</taxon>
        <taxon>Pezizomycotina</taxon>
        <taxon>Eurotiomycetes</taxon>
        <taxon>Chaetothyriomycetidae</taxon>
        <taxon>Chaetothyriales</taxon>
        <taxon>Trichomeriaceae</taxon>
        <taxon>Knufia</taxon>
    </lineage>
</organism>
<protein>
    <recommendedName>
        <fullName evidence="6">Anthranilate synthase component 1</fullName>
        <ecNumber evidence="5">4.1.3.27</ecNumber>
    </recommendedName>
</protein>
<evidence type="ECO:0000259" key="16">
    <source>
        <dbReference type="Pfam" id="PF00425"/>
    </source>
</evidence>
<feature type="domain" description="Chorismate-utilising enzyme C-terminal" evidence="16">
    <location>
        <begin position="1002"/>
        <end position="1255"/>
    </location>
</feature>
<evidence type="ECO:0000256" key="10">
    <source>
        <dbReference type="ARBA" id="ARBA00022842"/>
    </source>
</evidence>
<evidence type="ECO:0000259" key="17">
    <source>
        <dbReference type="Pfam" id="PF04715"/>
    </source>
</evidence>
<evidence type="ECO:0000256" key="13">
    <source>
        <dbReference type="ARBA" id="ARBA00025634"/>
    </source>
</evidence>
<comment type="function">
    <text evidence="13">Part of a heterotetrameric complex that catalyzes the two-step biosynthesis of anthranilate, an intermediate in the biosynthesis of L-tryptophan. In the first step, the glutamine-binding beta subunit (TrpG) of anthranilate synthase (AS) provides the glutamine amidotransferase activity which generates ammonia as a substrate that, along with chorismate, is used in the second step, catalyzed by the large alpha subunit of AS (TrpE) to produce anthranilate. In the absence of TrpG, TrpE can synthesize anthranilate directly from chorismate and high concentrations of ammonia.</text>
</comment>
<keyword evidence="8" id="KW-0479">Metal-binding</keyword>
<dbReference type="GO" id="GO:0000162">
    <property type="term" value="P:L-tryptophan biosynthetic process"/>
    <property type="evidence" value="ECO:0007669"/>
    <property type="project" value="UniProtKB-KW"/>
</dbReference>
<dbReference type="SUPFAM" id="SSF53474">
    <property type="entry name" value="alpha/beta-Hydrolases"/>
    <property type="match status" value="1"/>
</dbReference>
<evidence type="ECO:0000256" key="8">
    <source>
        <dbReference type="ARBA" id="ARBA00022723"/>
    </source>
</evidence>
<name>A0AA38XSD4_9EURO</name>
<evidence type="ECO:0000256" key="1">
    <source>
        <dbReference type="ARBA" id="ARBA00001946"/>
    </source>
</evidence>
<keyword evidence="9" id="KW-0822">Tryptophan biosynthesis</keyword>
<evidence type="ECO:0000256" key="11">
    <source>
        <dbReference type="ARBA" id="ARBA00023141"/>
    </source>
</evidence>
<evidence type="ECO:0000256" key="2">
    <source>
        <dbReference type="ARBA" id="ARBA00004873"/>
    </source>
</evidence>
<comment type="subunit">
    <text evidence="4">Heterotetramer consisting of two non-identical subunits: a beta subunit (TrpG) and a large alpha subunit (TrpE).</text>
</comment>
<evidence type="ECO:0000256" key="7">
    <source>
        <dbReference type="ARBA" id="ARBA00022605"/>
    </source>
</evidence>
<dbReference type="PANTHER" id="PTHR11236:SF48">
    <property type="entry name" value="ISOCHORISMATE SYNTHASE MENF"/>
    <property type="match status" value="1"/>
</dbReference>
<dbReference type="Pfam" id="PF26363">
    <property type="entry name" value="Phospholipase-like"/>
    <property type="match status" value="1"/>
</dbReference>
<accession>A0AA38XSD4</accession>
<evidence type="ECO:0000256" key="4">
    <source>
        <dbReference type="ARBA" id="ARBA00011575"/>
    </source>
</evidence>
<evidence type="ECO:0000256" key="12">
    <source>
        <dbReference type="ARBA" id="ARBA00023239"/>
    </source>
</evidence>
<dbReference type="InterPro" id="IPR005801">
    <property type="entry name" value="ADC_synthase"/>
</dbReference>
<dbReference type="PANTHER" id="PTHR11236">
    <property type="entry name" value="AMINOBENZOATE/ANTHRANILATE SYNTHASE"/>
    <property type="match status" value="1"/>
</dbReference>
<comment type="caution">
    <text evidence="19">The sequence shown here is derived from an EMBL/GenBank/DDBJ whole genome shotgun (WGS) entry which is preliminary data.</text>
</comment>
<dbReference type="InterPro" id="IPR006805">
    <property type="entry name" value="Anth_synth_I_N"/>
</dbReference>
<dbReference type="AlphaFoldDB" id="A0AA38XSD4"/>
<gene>
    <name evidence="19" type="ORF">H2204_012529</name>
</gene>
<comment type="cofactor">
    <cofactor evidence="1">
        <name>Mg(2+)</name>
        <dbReference type="ChEBI" id="CHEBI:18420"/>
    </cofactor>
</comment>
<dbReference type="EMBL" id="JAPDRN010000129">
    <property type="protein sequence ID" value="KAJ9619767.1"/>
    <property type="molecule type" value="Genomic_DNA"/>
</dbReference>
<reference evidence="19" key="1">
    <citation type="submission" date="2022-10" db="EMBL/GenBank/DDBJ databases">
        <title>Culturing micro-colonial fungi from biological soil crusts in the Mojave desert and describing Neophaeococcomyces mojavensis, and introducing the new genera and species Taxawa tesnikishii.</title>
        <authorList>
            <person name="Kurbessoian T."/>
            <person name="Stajich J.E."/>
        </authorList>
    </citation>
    <scope>NUCLEOTIDE SEQUENCE</scope>
    <source>
        <strain evidence="19">TK_35</strain>
    </source>
</reference>
<dbReference type="PRINTS" id="PR00095">
    <property type="entry name" value="ANTSNTHASEI"/>
</dbReference>
<feature type="region of interest" description="Disordered" evidence="15">
    <location>
        <begin position="479"/>
        <end position="505"/>
    </location>
</feature>
<evidence type="ECO:0000256" key="6">
    <source>
        <dbReference type="ARBA" id="ARBA00020653"/>
    </source>
</evidence>
<evidence type="ECO:0000256" key="5">
    <source>
        <dbReference type="ARBA" id="ARBA00012266"/>
    </source>
</evidence>
<dbReference type="Gene3D" id="3.60.120.10">
    <property type="entry name" value="Anthranilate synthase"/>
    <property type="match status" value="1"/>
</dbReference>
<feature type="compositionally biased region" description="Basic and acidic residues" evidence="15">
    <location>
        <begin position="479"/>
        <end position="491"/>
    </location>
</feature>
<keyword evidence="7" id="KW-0028">Amino-acid biosynthesis</keyword>
<feature type="domain" description="Anthranilate synthase component I N-terminal" evidence="17">
    <location>
        <begin position="806"/>
        <end position="949"/>
    </location>
</feature>
<dbReference type="InterPro" id="IPR019999">
    <property type="entry name" value="Anth_synth_I-like"/>
</dbReference>